<evidence type="ECO:0000256" key="3">
    <source>
        <dbReference type="ARBA" id="ARBA00022679"/>
    </source>
</evidence>
<evidence type="ECO:0000256" key="6">
    <source>
        <dbReference type="ARBA" id="ARBA00023136"/>
    </source>
</evidence>
<feature type="domain" description="Glycosyltransferase 2-like" evidence="9">
    <location>
        <begin position="226"/>
        <end position="414"/>
    </location>
</feature>
<feature type="transmembrane region" description="Helical" evidence="8">
    <location>
        <begin position="428"/>
        <end position="447"/>
    </location>
</feature>
<dbReference type="EMBL" id="UOEE01000303">
    <property type="protein sequence ID" value="VAW00775.1"/>
    <property type="molecule type" value="Genomic_DNA"/>
</dbReference>
<dbReference type="AlphaFoldDB" id="A0A3B0S3F2"/>
<dbReference type="Gene3D" id="3.90.550.10">
    <property type="entry name" value="Spore Coat Polysaccharide Biosynthesis Protein SpsA, Chain A"/>
    <property type="match status" value="1"/>
</dbReference>
<dbReference type="Pfam" id="PF13632">
    <property type="entry name" value="Glyco_trans_2_3"/>
    <property type="match status" value="1"/>
</dbReference>
<evidence type="ECO:0000256" key="2">
    <source>
        <dbReference type="ARBA" id="ARBA00022676"/>
    </source>
</evidence>
<dbReference type="SUPFAM" id="SSF53448">
    <property type="entry name" value="Nucleotide-diphospho-sugar transferases"/>
    <property type="match status" value="1"/>
</dbReference>
<evidence type="ECO:0000256" key="8">
    <source>
        <dbReference type="SAM" id="Phobius"/>
    </source>
</evidence>
<keyword evidence="6 8" id="KW-0472">Membrane</keyword>
<protein>
    <submittedName>
        <fullName evidence="10">Glycosyl transferase, group 2 family protein, a member of the cellulose synthase superfamily</fullName>
    </submittedName>
</protein>
<evidence type="ECO:0000256" key="5">
    <source>
        <dbReference type="ARBA" id="ARBA00022989"/>
    </source>
</evidence>
<evidence type="ECO:0000259" key="9">
    <source>
        <dbReference type="Pfam" id="PF13632"/>
    </source>
</evidence>
<evidence type="ECO:0000256" key="1">
    <source>
        <dbReference type="ARBA" id="ARBA00004141"/>
    </source>
</evidence>
<gene>
    <name evidence="10" type="ORF">MNBD_ALPHA06-247</name>
</gene>
<dbReference type="InterPro" id="IPR029044">
    <property type="entry name" value="Nucleotide-diphossugar_trans"/>
</dbReference>
<evidence type="ECO:0000256" key="4">
    <source>
        <dbReference type="ARBA" id="ARBA00022692"/>
    </source>
</evidence>
<keyword evidence="4 8" id="KW-0812">Transmembrane</keyword>
<feature type="transmembrane region" description="Helical" evidence="8">
    <location>
        <begin position="96"/>
        <end position="118"/>
    </location>
</feature>
<feature type="region of interest" description="Disordered" evidence="7">
    <location>
        <begin position="1"/>
        <end position="29"/>
    </location>
</feature>
<feature type="transmembrane region" description="Helical" evidence="8">
    <location>
        <begin position="395"/>
        <end position="422"/>
    </location>
</feature>
<name>A0A3B0S3F2_9ZZZZ</name>
<evidence type="ECO:0000313" key="10">
    <source>
        <dbReference type="EMBL" id="VAW00775.1"/>
    </source>
</evidence>
<dbReference type="InterPro" id="IPR050321">
    <property type="entry name" value="Glycosyltr_2/OpgH_subfam"/>
</dbReference>
<dbReference type="GO" id="GO:0016020">
    <property type="term" value="C:membrane"/>
    <property type="evidence" value="ECO:0007669"/>
    <property type="project" value="UniProtKB-SubCell"/>
</dbReference>
<reference evidence="10" key="1">
    <citation type="submission" date="2018-06" db="EMBL/GenBank/DDBJ databases">
        <authorList>
            <person name="Zhirakovskaya E."/>
        </authorList>
    </citation>
    <scope>NUCLEOTIDE SEQUENCE</scope>
</reference>
<dbReference type="PANTHER" id="PTHR43867:SF2">
    <property type="entry name" value="CELLULOSE SYNTHASE CATALYTIC SUBUNIT A [UDP-FORMING]"/>
    <property type="match status" value="1"/>
</dbReference>
<accession>A0A3B0S3F2</accession>
<feature type="transmembrane region" description="Helical" evidence="8">
    <location>
        <begin position="459"/>
        <end position="480"/>
    </location>
</feature>
<keyword evidence="3 10" id="KW-0808">Transferase</keyword>
<dbReference type="InterPro" id="IPR001173">
    <property type="entry name" value="Glyco_trans_2-like"/>
</dbReference>
<organism evidence="10">
    <name type="scientific">hydrothermal vent metagenome</name>
    <dbReference type="NCBI Taxonomy" id="652676"/>
    <lineage>
        <taxon>unclassified sequences</taxon>
        <taxon>metagenomes</taxon>
        <taxon>ecological metagenomes</taxon>
    </lineage>
</organism>
<keyword evidence="2" id="KW-0328">Glycosyltransferase</keyword>
<dbReference type="GO" id="GO:0016757">
    <property type="term" value="F:glycosyltransferase activity"/>
    <property type="evidence" value="ECO:0007669"/>
    <property type="project" value="UniProtKB-KW"/>
</dbReference>
<dbReference type="PANTHER" id="PTHR43867">
    <property type="entry name" value="CELLULOSE SYNTHASE CATALYTIC SUBUNIT A [UDP-FORMING]"/>
    <property type="match status" value="1"/>
</dbReference>
<keyword evidence="5 8" id="KW-1133">Transmembrane helix</keyword>
<comment type="subcellular location">
    <subcellularLocation>
        <location evidence="1">Membrane</location>
        <topology evidence="1">Multi-pass membrane protein</topology>
    </subcellularLocation>
</comment>
<feature type="transmembrane region" description="Helical" evidence="8">
    <location>
        <begin position="67"/>
        <end position="90"/>
    </location>
</feature>
<proteinExistence type="predicted"/>
<evidence type="ECO:0000256" key="7">
    <source>
        <dbReference type="SAM" id="MobiDB-lite"/>
    </source>
</evidence>
<sequence length="503" mass="56178">MNYRENPPVLKSVQNQQNGTKPWRAEQQGPTGFARTVRVRDADVKRAAFDLAQNEPMRSAASGVSRVQMILIWVISLLFVVSLLLDSALILRVAHIGLRAIFGFAILFKLLILATHFWPKPKQQQQQTCKPEPEPEQWPIYTILLPVYREAYILPKLVEAIEQINYPVERLDIKLLLEFDDAETLSVARQLKLRSNWEILRVPNIGPRTKPKALNVGLARAKGQFVTIYDAEDRPHPDQLRASVMEFAKGGTKLACVQAPLGYFNRKQNWLTRQFSLEYDAQFQVVLPALTRLGLAFPLGGTSNHFRRTALDSSGGWDPYNVTEDADLGFRLAEKGWRSGVISPPTMEEATAGLLPWTGQRSRWIKGFIQTLGVHLRGGLPGGTLRHAVGFFAQLGLSVFSSFAHGLLLLAAVLCVACWPFGGPLPNLFDLALGVGGVLLTWALIITGSSATNTRVNPILIASTIFYWPLQTWAAIRAIIGLLRDPFHWEKTSHGHSLDNQWE</sequence>